<organism evidence="5 6">
    <name type="scientific">Candidatus Egerieisoma faecipullorum</name>
    <dbReference type="NCBI Taxonomy" id="2840963"/>
    <lineage>
        <taxon>Bacteria</taxon>
        <taxon>Bacillati</taxon>
        <taxon>Bacillota</taxon>
        <taxon>Clostridia</taxon>
        <taxon>Eubacteriales</taxon>
        <taxon>Clostridiaceae</taxon>
        <taxon>Clostridiaceae incertae sedis</taxon>
        <taxon>Candidatus Egerieisoma</taxon>
    </lineage>
</organism>
<dbReference type="InterPro" id="IPR002772">
    <property type="entry name" value="Glyco_hydro_3_C"/>
</dbReference>
<dbReference type="Gene3D" id="2.60.120.260">
    <property type="entry name" value="Galactose-binding domain-like"/>
    <property type="match status" value="1"/>
</dbReference>
<evidence type="ECO:0000313" key="5">
    <source>
        <dbReference type="EMBL" id="HIU29873.1"/>
    </source>
</evidence>
<proteinExistence type="inferred from homology"/>
<dbReference type="PANTHER" id="PTHR42715:SF10">
    <property type="entry name" value="BETA-GLUCOSIDASE"/>
    <property type="match status" value="1"/>
</dbReference>
<dbReference type="GO" id="GO:0005975">
    <property type="term" value="P:carbohydrate metabolic process"/>
    <property type="evidence" value="ECO:0007669"/>
    <property type="project" value="InterPro"/>
</dbReference>
<name>A0A9D1LB50_9CLOT</name>
<dbReference type="InterPro" id="IPR008979">
    <property type="entry name" value="Galactose-bd-like_sf"/>
</dbReference>
<dbReference type="Pfam" id="PF01915">
    <property type="entry name" value="Glyco_hydro_3_C"/>
    <property type="match status" value="1"/>
</dbReference>
<dbReference type="GO" id="GO:0004553">
    <property type="term" value="F:hydrolase activity, hydrolyzing O-glycosyl compounds"/>
    <property type="evidence" value="ECO:0007669"/>
    <property type="project" value="InterPro"/>
</dbReference>
<dbReference type="Gene3D" id="2.60.40.10">
    <property type="entry name" value="Immunoglobulins"/>
    <property type="match status" value="1"/>
</dbReference>
<dbReference type="InterPro" id="IPR026891">
    <property type="entry name" value="Fn3-like"/>
</dbReference>
<accession>A0A9D1LB50</accession>
<dbReference type="InterPro" id="IPR036962">
    <property type="entry name" value="Glyco_hydro_3_N_sf"/>
</dbReference>
<dbReference type="EMBL" id="DVMM01000130">
    <property type="protein sequence ID" value="HIU29873.1"/>
    <property type="molecule type" value="Genomic_DNA"/>
</dbReference>
<keyword evidence="2 5" id="KW-0378">Hydrolase</keyword>
<dbReference type="SUPFAM" id="SSF49785">
    <property type="entry name" value="Galactose-binding domain-like"/>
    <property type="match status" value="1"/>
</dbReference>
<dbReference type="SUPFAM" id="SSF52279">
    <property type="entry name" value="Beta-D-glucan exohydrolase, C-terminal domain"/>
    <property type="match status" value="1"/>
</dbReference>
<dbReference type="Pfam" id="PF00933">
    <property type="entry name" value="Glyco_hydro_3"/>
    <property type="match status" value="1"/>
</dbReference>
<protein>
    <submittedName>
        <fullName evidence="5">Glycoside hydrolase family 3 C-terminal domain-containing protein</fullName>
    </submittedName>
</protein>
<reference evidence="5" key="2">
    <citation type="journal article" date="2021" name="PeerJ">
        <title>Extensive microbial diversity within the chicken gut microbiome revealed by metagenomics and culture.</title>
        <authorList>
            <person name="Gilroy R."/>
            <person name="Ravi A."/>
            <person name="Getino M."/>
            <person name="Pursley I."/>
            <person name="Horton D.L."/>
            <person name="Alikhan N.F."/>
            <person name="Baker D."/>
            <person name="Gharbi K."/>
            <person name="Hall N."/>
            <person name="Watson M."/>
            <person name="Adriaenssens E.M."/>
            <person name="Foster-Nyarko E."/>
            <person name="Jarju S."/>
            <person name="Secka A."/>
            <person name="Antonio M."/>
            <person name="Oren A."/>
            <person name="Chaudhuri R.R."/>
            <person name="La Ragione R."/>
            <person name="Hildebrand F."/>
            <person name="Pallen M.J."/>
        </authorList>
    </citation>
    <scope>NUCLEOTIDE SEQUENCE</scope>
    <source>
        <strain evidence="5">CHK195-4489</strain>
    </source>
</reference>
<dbReference type="InterPro" id="IPR036881">
    <property type="entry name" value="Glyco_hydro_3_C_sf"/>
</dbReference>
<comment type="caution">
    <text evidence="5">The sequence shown here is derived from an EMBL/GenBank/DDBJ whole genome shotgun (WGS) entry which is preliminary data.</text>
</comment>
<gene>
    <name evidence="5" type="ORF">IAD50_06200</name>
</gene>
<keyword evidence="3" id="KW-0326">Glycosidase</keyword>
<dbReference type="Proteomes" id="UP000824089">
    <property type="component" value="Unassembled WGS sequence"/>
</dbReference>
<dbReference type="Gene3D" id="3.40.50.1700">
    <property type="entry name" value="Glycoside hydrolase family 3 C-terminal domain"/>
    <property type="match status" value="1"/>
</dbReference>
<dbReference type="SMART" id="SM01217">
    <property type="entry name" value="Fn3_like"/>
    <property type="match status" value="1"/>
</dbReference>
<evidence type="ECO:0000259" key="4">
    <source>
        <dbReference type="PROSITE" id="PS50022"/>
    </source>
</evidence>
<sequence length="1011" mass="109819">MTKHRHIYRQKRTAVFILLAAVLICAAVCRRSGGEEAEPEREKGLTAYVLRADTTIYMEFGVRNEFLRALHGGELSGELLLSARSGDTVVSGRRAYSTAEADQPETRIALETEPYPSDSDGSFLVTLEFADAEQGVKESISMTVKDFVVQLSRDSVKCVVDQMTNEEKARLVTGYNILTEHSEEIGGTTLAGAAGATAAIPRLGIPSIYFADGAAGVRISSQSTGYPSGTVLANSWNTELVEKVAASMGRDAAAFGIDVLLAPGANLQRDVLGGRNFEYFSEDPLLTGRIGAAYVRGLQSENVGAAVKHFAANNQESARGTVSAELTERALRELYLSGFERIVREAAPWTVMTSYNKLNGKYTSVREDLNTGILRNEWGFHGMVMTDWDASGGKTDLLLAQNDLSMPGKDADCRQIASALERGRLDTALIDLCCENILNVVARSNTMRRLEGNGNIPDANGKPDLESGAQIAREAASEGIVLLKNEGALPFEKGEIALFGNGQIHTRTGGFGAGVINPPDTVSIAEGLEASAAFTLNDEIRSLYAYCGDNAIGIDRDENPKEDTQELVISSGTAMAASERSDCAVIVITRSTREGKDHRAGEGDFCLNQREADLIRVVSEAFHEAGKKVIVVINAGNPIEVASWRDSVDAILYAGLGGQEMGHAVADVISGAVNPSGKLTATFPLSYSDAPSYRNFPGNSEEVIYYEDLYVGYRFYETFGIDAAYSFGHGLSYTDFAYSEPSLSGSAEDGSLAVTVTVENTGAYRGKEIVQVYVKKPGTSQEQPALALAAFGKTKLLRPGESETLTLRIDDYALRTYLETVSDWILEEGEYRLYTAASVCDLRGELQFRIAERRVVQDVENRCAPTKERAVLTQAGGLPDTYGRENLALNKSASADVSEGIYIPEYAVDGDYVSRWSGFADSASPRHWLQIDLEQEYRIDEIRIVWESIGSSYTIELAGEDGGWNTAERVTDTSSLEHTVFPEGEKARYIRVQIGKQGFASIFEIEVYGRE</sequence>
<dbReference type="PANTHER" id="PTHR42715">
    <property type="entry name" value="BETA-GLUCOSIDASE"/>
    <property type="match status" value="1"/>
</dbReference>
<dbReference type="Pfam" id="PF14310">
    <property type="entry name" value="Fn3-like"/>
    <property type="match status" value="1"/>
</dbReference>
<dbReference type="InterPro" id="IPR001764">
    <property type="entry name" value="Glyco_hydro_3_N"/>
</dbReference>
<dbReference type="PRINTS" id="PR00133">
    <property type="entry name" value="GLHYDRLASE3"/>
</dbReference>
<dbReference type="PROSITE" id="PS50022">
    <property type="entry name" value="FA58C_3"/>
    <property type="match status" value="1"/>
</dbReference>
<evidence type="ECO:0000313" key="6">
    <source>
        <dbReference type="Proteomes" id="UP000824089"/>
    </source>
</evidence>
<dbReference type="Gene3D" id="3.20.20.300">
    <property type="entry name" value="Glycoside hydrolase, family 3, N-terminal domain"/>
    <property type="match status" value="1"/>
</dbReference>
<reference evidence="5" key="1">
    <citation type="submission" date="2020-10" db="EMBL/GenBank/DDBJ databases">
        <authorList>
            <person name="Gilroy R."/>
        </authorList>
    </citation>
    <scope>NUCLEOTIDE SEQUENCE</scope>
    <source>
        <strain evidence="5">CHK195-4489</strain>
    </source>
</reference>
<dbReference type="InterPro" id="IPR017853">
    <property type="entry name" value="GH"/>
</dbReference>
<dbReference type="SUPFAM" id="SSF51445">
    <property type="entry name" value="(Trans)glycosidases"/>
    <property type="match status" value="1"/>
</dbReference>
<evidence type="ECO:0000256" key="2">
    <source>
        <dbReference type="ARBA" id="ARBA00022801"/>
    </source>
</evidence>
<dbReference type="InterPro" id="IPR000421">
    <property type="entry name" value="FA58C"/>
</dbReference>
<evidence type="ECO:0000256" key="3">
    <source>
        <dbReference type="ARBA" id="ARBA00023295"/>
    </source>
</evidence>
<dbReference type="InterPro" id="IPR013783">
    <property type="entry name" value="Ig-like_fold"/>
</dbReference>
<dbReference type="InterPro" id="IPR050288">
    <property type="entry name" value="Cellulose_deg_GH3"/>
</dbReference>
<dbReference type="AlphaFoldDB" id="A0A9D1LB50"/>
<comment type="similarity">
    <text evidence="1">Belongs to the glycosyl hydrolase 3 family.</text>
</comment>
<dbReference type="Pfam" id="PF00754">
    <property type="entry name" value="F5_F8_type_C"/>
    <property type="match status" value="1"/>
</dbReference>
<evidence type="ECO:0000256" key="1">
    <source>
        <dbReference type="ARBA" id="ARBA00005336"/>
    </source>
</evidence>
<feature type="domain" description="F5/8 type C" evidence="4">
    <location>
        <begin position="871"/>
        <end position="1010"/>
    </location>
</feature>